<dbReference type="InterPro" id="IPR016461">
    <property type="entry name" value="COMT-like"/>
</dbReference>
<feature type="domain" description="O-methyltransferase C-terminal" evidence="5">
    <location>
        <begin position="154"/>
        <end position="360"/>
    </location>
</feature>
<dbReference type="RefSeq" id="XP_041558140.1">
    <property type="nucleotide sequence ID" value="XM_041705678.1"/>
</dbReference>
<dbReference type="GeneID" id="64975951"/>
<reference evidence="7" key="1">
    <citation type="submission" date="2021-01" db="EMBL/GenBank/DDBJ databases">
        <authorList>
            <consortium name="Aspergillus puulaauensis MK2 genome sequencing consortium"/>
            <person name="Kazuki M."/>
            <person name="Futagami T."/>
        </authorList>
    </citation>
    <scope>NUCLEOTIDE SEQUENCE</scope>
    <source>
        <strain evidence="7">MK2</strain>
    </source>
</reference>
<dbReference type="OrthoDB" id="2410195at2759"/>
<dbReference type="PROSITE" id="PS51683">
    <property type="entry name" value="SAM_OMT_II"/>
    <property type="match status" value="1"/>
</dbReference>
<dbReference type="GO" id="GO:0032259">
    <property type="term" value="P:methylation"/>
    <property type="evidence" value="ECO:0007669"/>
    <property type="project" value="UniProtKB-KW"/>
</dbReference>
<dbReference type="PANTHER" id="PTHR43712:SF4">
    <property type="entry name" value="O-METHYLTRANSFERASE DOMAIN-CONTAINING PROTEIN"/>
    <property type="match status" value="1"/>
</dbReference>
<evidence type="ECO:0000256" key="4">
    <source>
        <dbReference type="PIRSR" id="PIRSR005739-1"/>
    </source>
</evidence>
<dbReference type="InterPro" id="IPR001077">
    <property type="entry name" value="COMT_C"/>
</dbReference>
<dbReference type="Proteomes" id="UP000654913">
    <property type="component" value="Chromosome 5"/>
</dbReference>
<protein>
    <recommendedName>
        <fullName evidence="9">O-methyltransferase</fullName>
    </recommendedName>
</protein>
<feature type="domain" description="O-methyltransferase dimerisation" evidence="6">
    <location>
        <begin position="43"/>
        <end position="104"/>
    </location>
</feature>
<dbReference type="EMBL" id="AP024447">
    <property type="protein sequence ID" value="BCS25946.1"/>
    <property type="molecule type" value="Genomic_DNA"/>
</dbReference>
<evidence type="ECO:0000256" key="1">
    <source>
        <dbReference type="ARBA" id="ARBA00022603"/>
    </source>
</evidence>
<dbReference type="GO" id="GO:0008171">
    <property type="term" value="F:O-methyltransferase activity"/>
    <property type="evidence" value="ECO:0007669"/>
    <property type="project" value="InterPro"/>
</dbReference>
<gene>
    <name evidence="7" type="ORF">APUU_50657S</name>
</gene>
<evidence type="ECO:0000256" key="2">
    <source>
        <dbReference type="ARBA" id="ARBA00022679"/>
    </source>
</evidence>
<proteinExistence type="predicted"/>
<evidence type="ECO:0000259" key="5">
    <source>
        <dbReference type="Pfam" id="PF00891"/>
    </source>
</evidence>
<keyword evidence="1" id="KW-0489">Methyltransferase</keyword>
<dbReference type="KEGG" id="apuu:APUU_50657S"/>
<dbReference type="InterPro" id="IPR012967">
    <property type="entry name" value="COMT_dimerisation"/>
</dbReference>
<name>A0A7R8AP07_9EURO</name>
<dbReference type="AlphaFoldDB" id="A0A7R8AP07"/>
<evidence type="ECO:0000259" key="6">
    <source>
        <dbReference type="Pfam" id="PF08100"/>
    </source>
</evidence>
<keyword evidence="2" id="KW-0808">Transferase</keyword>
<dbReference type="InterPro" id="IPR036390">
    <property type="entry name" value="WH_DNA-bd_sf"/>
</dbReference>
<dbReference type="PANTHER" id="PTHR43712">
    <property type="entry name" value="PUTATIVE (AFU_ORTHOLOGUE AFUA_4G14580)-RELATED"/>
    <property type="match status" value="1"/>
</dbReference>
<evidence type="ECO:0000313" key="8">
    <source>
        <dbReference type="Proteomes" id="UP000654913"/>
    </source>
</evidence>
<dbReference type="PIRSF" id="PIRSF005739">
    <property type="entry name" value="O-mtase"/>
    <property type="match status" value="1"/>
</dbReference>
<accession>A0A7R8AP07</accession>
<keyword evidence="8" id="KW-1185">Reference proteome</keyword>
<evidence type="ECO:0000256" key="3">
    <source>
        <dbReference type="ARBA" id="ARBA00022691"/>
    </source>
</evidence>
<dbReference type="SUPFAM" id="SSF53335">
    <property type="entry name" value="S-adenosyl-L-methionine-dependent methyltransferases"/>
    <property type="match status" value="1"/>
</dbReference>
<organism evidence="7 8">
    <name type="scientific">Aspergillus puulaauensis</name>
    <dbReference type="NCBI Taxonomy" id="1220207"/>
    <lineage>
        <taxon>Eukaryota</taxon>
        <taxon>Fungi</taxon>
        <taxon>Dikarya</taxon>
        <taxon>Ascomycota</taxon>
        <taxon>Pezizomycotina</taxon>
        <taxon>Eurotiomycetes</taxon>
        <taxon>Eurotiomycetidae</taxon>
        <taxon>Eurotiales</taxon>
        <taxon>Aspergillaceae</taxon>
        <taxon>Aspergillus</taxon>
    </lineage>
</organism>
<feature type="active site" description="Proton acceptor" evidence="4">
    <location>
        <position position="290"/>
    </location>
</feature>
<evidence type="ECO:0008006" key="9">
    <source>
        <dbReference type="Google" id="ProtNLM"/>
    </source>
</evidence>
<keyword evidence="3" id="KW-0949">S-adenosyl-L-methionine</keyword>
<evidence type="ECO:0000313" key="7">
    <source>
        <dbReference type="EMBL" id="BCS25946.1"/>
    </source>
</evidence>
<dbReference type="Gene3D" id="3.40.50.150">
    <property type="entry name" value="Vaccinia Virus protein VP39"/>
    <property type="match status" value="1"/>
</dbReference>
<dbReference type="GO" id="GO:0046983">
    <property type="term" value="F:protein dimerization activity"/>
    <property type="evidence" value="ECO:0007669"/>
    <property type="project" value="InterPro"/>
</dbReference>
<dbReference type="InterPro" id="IPR029063">
    <property type="entry name" value="SAM-dependent_MTases_sf"/>
</dbReference>
<dbReference type="Pfam" id="PF00891">
    <property type="entry name" value="Methyltransf_2"/>
    <property type="match status" value="1"/>
</dbReference>
<dbReference type="GO" id="GO:0044550">
    <property type="term" value="P:secondary metabolite biosynthetic process"/>
    <property type="evidence" value="ECO:0007669"/>
    <property type="project" value="UniProtKB-ARBA"/>
</dbReference>
<dbReference type="SUPFAM" id="SSF46785">
    <property type="entry name" value="Winged helix' DNA-binding domain"/>
    <property type="match status" value="1"/>
</dbReference>
<sequence>MDTIVSQIQTLALEAGPADKARLQSVLRQALSELESPQDTLIQLYNGHLRNAVVRLAISAGLFRSLSQSQDPLSVTQLAKQSNASPQLFERILRYLASNNIIEEVGHGQFKPNKTTHILADKKAEIFASHSFDFTSRIAQAFPQFIIENNYEDVTDGTKTPFQKAFDTDLHCFTWLAQHPEQVEEMQQVMKSFRSGDWIQGFDELEKEALDAQQDSESVFLVDVGGGSGHQCIEVRDRYPGLHGRLVVQDLPEVVKEVPEIPGVKIEANDMFQEQKVKGAKFYYLRRVFHDWPDAQCIQILQNLRSSMASDSRVLIDEVVLPETSVPWQSAMADLAMMILLGGRERTQKQWAALAEQAGLRIAYVHAYNDPVTFHSVIVLELDHV</sequence>
<dbReference type="Gene3D" id="1.10.10.10">
    <property type="entry name" value="Winged helix-like DNA-binding domain superfamily/Winged helix DNA-binding domain"/>
    <property type="match status" value="1"/>
</dbReference>
<dbReference type="InterPro" id="IPR036388">
    <property type="entry name" value="WH-like_DNA-bd_sf"/>
</dbReference>
<reference evidence="7" key="2">
    <citation type="submission" date="2021-02" db="EMBL/GenBank/DDBJ databases">
        <title>Aspergillus puulaauensis MK2 genome sequence.</title>
        <authorList>
            <person name="Futagami T."/>
            <person name="Mori K."/>
            <person name="Kadooka C."/>
            <person name="Tanaka T."/>
        </authorList>
    </citation>
    <scope>NUCLEOTIDE SEQUENCE</scope>
    <source>
        <strain evidence="7">MK2</strain>
    </source>
</reference>
<dbReference type="Pfam" id="PF08100">
    <property type="entry name" value="Dimerisation"/>
    <property type="match status" value="1"/>
</dbReference>